<dbReference type="OrthoDB" id="9777385at2"/>
<dbReference type="NCBIfam" id="TIGR01891">
    <property type="entry name" value="amidohydrolases"/>
    <property type="match status" value="1"/>
</dbReference>
<dbReference type="GO" id="GO:0046872">
    <property type="term" value="F:metal ion binding"/>
    <property type="evidence" value="ECO:0007669"/>
    <property type="project" value="UniProtKB-KW"/>
</dbReference>
<reference evidence="5" key="1">
    <citation type="submission" date="2017-02" db="EMBL/GenBank/DDBJ databases">
        <authorList>
            <person name="Varghese N."/>
            <person name="Submissions S."/>
        </authorList>
    </citation>
    <scope>NUCLEOTIDE SEQUENCE [LARGE SCALE GENOMIC DNA]</scope>
    <source>
        <strain evidence="5">ATCC 27094</strain>
    </source>
</reference>
<dbReference type="RefSeq" id="WP_085938057.1">
    <property type="nucleotide sequence ID" value="NZ_FUWJ01000018.1"/>
</dbReference>
<feature type="binding site" evidence="2">
    <location>
        <position position="360"/>
    </location>
    <ligand>
        <name>Mn(2+)</name>
        <dbReference type="ChEBI" id="CHEBI:29035"/>
        <label>2</label>
    </ligand>
</feature>
<feature type="binding site" evidence="2">
    <location>
        <position position="103"/>
    </location>
    <ligand>
        <name>Mn(2+)</name>
        <dbReference type="ChEBI" id="CHEBI:29035"/>
        <label>2</label>
    </ligand>
</feature>
<feature type="domain" description="Peptidase M20 dimerisation" evidence="3">
    <location>
        <begin position="186"/>
        <end position="277"/>
    </location>
</feature>
<protein>
    <submittedName>
        <fullName evidence="4">Hippurate hydrolase</fullName>
    </submittedName>
</protein>
<dbReference type="InterPro" id="IPR036264">
    <property type="entry name" value="Bact_exopeptidase_dim_dom"/>
</dbReference>
<evidence type="ECO:0000313" key="4">
    <source>
        <dbReference type="EMBL" id="SKA40140.1"/>
    </source>
</evidence>
<dbReference type="Pfam" id="PF07687">
    <property type="entry name" value="M20_dimer"/>
    <property type="match status" value="1"/>
</dbReference>
<dbReference type="InterPro" id="IPR017439">
    <property type="entry name" value="Amidohydrolase"/>
</dbReference>
<dbReference type="Gene3D" id="3.30.70.360">
    <property type="match status" value="1"/>
</dbReference>
<dbReference type="CDD" id="cd05666">
    <property type="entry name" value="M20_Acy1-like"/>
    <property type="match status" value="1"/>
</dbReference>
<accession>A0A1T4TI63</accession>
<dbReference type="Proteomes" id="UP000190092">
    <property type="component" value="Unassembled WGS sequence"/>
</dbReference>
<dbReference type="Gene3D" id="3.40.630.10">
    <property type="entry name" value="Zn peptidases"/>
    <property type="match status" value="1"/>
</dbReference>
<dbReference type="PIRSF" id="PIRSF005962">
    <property type="entry name" value="Pept_M20D_amidohydro"/>
    <property type="match status" value="1"/>
</dbReference>
<keyword evidence="2" id="KW-0479">Metal-binding</keyword>
<feature type="binding site" evidence="2">
    <location>
        <position position="101"/>
    </location>
    <ligand>
        <name>Mn(2+)</name>
        <dbReference type="ChEBI" id="CHEBI:29035"/>
        <label>2</label>
    </ligand>
</feature>
<keyword evidence="5" id="KW-1185">Reference proteome</keyword>
<gene>
    <name evidence="4" type="ORF">SAMN02745126_06326</name>
</gene>
<proteinExistence type="predicted"/>
<sequence>MPVLTRSLEIQAEIAAIRRDIHAHPELAYEESRTSDIVAAKLEEWGLEVTRGLGKTGVVGTLRKGNSVKSVGLRADMDALPMDERNDFAHRSQNAGRMHACGHDGHTAMLLGAAKIMSETKNFEGAVHFIFQPAEEGGGGARAMIEDGLFEKFPCDGVFAIHNKPGLPLGHIVTRPGPLLAAADRWDIRITGKGGHAAHPHGTLDPMVAGAGIVMSLQTIVSRNIDPIESTVVTVGFFKAGSAYNVIPGEAHIGGTTRTTTPENRALVRRRIEEICKGAEQMYGVKVEMEHMPGYPPTINNAARARFAVDVAAGICGEGNVQDNVRPSMGAEDFSYMLEKVPGAMVWLGNGGGETGVSLHNPRYDFNDMAIPFGVSFFVRTVERFLAESPSA</sequence>
<dbReference type="PANTHER" id="PTHR11014">
    <property type="entry name" value="PEPTIDASE M20 FAMILY MEMBER"/>
    <property type="match status" value="1"/>
</dbReference>
<comment type="cofactor">
    <cofactor evidence="2">
        <name>Mn(2+)</name>
        <dbReference type="ChEBI" id="CHEBI:29035"/>
    </cofactor>
    <text evidence="2">The Mn(2+) ion enhances activity.</text>
</comment>
<organism evidence="4 5">
    <name type="scientific">Enhydrobacter aerosaccus</name>
    <dbReference type="NCBI Taxonomy" id="225324"/>
    <lineage>
        <taxon>Bacteria</taxon>
        <taxon>Pseudomonadati</taxon>
        <taxon>Pseudomonadota</taxon>
        <taxon>Alphaproteobacteria</taxon>
        <taxon>Hyphomicrobiales</taxon>
        <taxon>Enhydrobacter</taxon>
    </lineage>
</organism>
<evidence type="ECO:0000313" key="5">
    <source>
        <dbReference type="Proteomes" id="UP000190092"/>
    </source>
</evidence>
<evidence type="ECO:0000259" key="3">
    <source>
        <dbReference type="Pfam" id="PF07687"/>
    </source>
</evidence>
<name>A0A1T4TI63_9HYPH</name>
<keyword evidence="2" id="KW-0464">Manganese</keyword>
<dbReference type="GO" id="GO:0050118">
    <property type="term" value="F:N-acetyldiaminopimelate deacetylase activity"/>
    <property type="evidence" value="ECO:0007669"/>
    <property type="project" value="UniProtKB-ARBA"/>
</dbReference>
<dbReference type="SUPFAM" id="SSF55031">
    <property type="entry name" value="Bacterial exopeptidase dimerisation domain"/>
    <property type="match status" value="1"/>
</dbReference>
<dbReference type="GO" id="GO:0019877">
    <property type="term" value="P:diaminopimelate biosynthetic process"/>
    <property type="evidence" value="ECO:0007669"/>
    <property type="project" value="UniProtKB-ARBA"/>
</dbReference>
<feature type="binding site" evidence="2">
    <location>
        <position position="162"/>
    </location>
    <ligand>
        <name>Mn(2+)</name>
        <dbReference type="ChEBI" id="CHEBI:29035"/>
        <label>2</label>
    </ligand>
</feature>
<dbReference type="SUPFAM" id="SSF53187">
    <property type="entry name" value="Zn-dependent exopeptidases"/>
    <property type="match status" value="1"/>
</dbReference>
<dbReference type="PANTHER" id="PTHR11014:SF63">
    <property type="entry name" value="METALLOPEPTIDASE, PUTATIVE (AFU_ORTHOLOGUE AFUA_6G09600)-RELATED"/>
    <property type="match status" value="1"/>
</dbReference>
<dbReference type="AlphaFoldDB" id="A0A1T4TI63"/>
<dbReference type="InterPro" id="IPR002933">
    <property type="entry name" value="Peptidase_M20"/>
</dbReference>
<dbReference type="STRING" id="225324.SAMN02745126_06326"/>
<dbReference type="InterPro" id="IPR011650">
    <property type="entry name" value="Peptidase_M20_dimer"/>
</dbReference>
<dbReference type="EMBL" id="FUWJ01000018">
    <property type="protein sequence ID" value="SKA40140.1"/>
    <property type="molecule type" value="Genomic_DNA"/>
</dbReference>
<keyword evidence="1 4" id="KW-0378">Hydrolase</keyword>
<evidence type="ECO:0000256" key="2">
    <source>
        <dbReference type="PIRSR" id="PIRSR005962-1"/>
    </source>
</evidence>
<evidence type="ECO:0000256" key="1">
    <source>
        <dbReference type="ARBA" id="ARBA00022801"/>
    </source>
</evidence>
<feature type="binding site" evidence="2">
    <location>
        <position position="136"/>
    </location>
    <ligand>
        <name>Mn(2+)</name>
        <dbReference type="ChEBI" id="CHEBI:29035"/>
        <label>2</label>
    </ligand>
</feature>
<dbReference type="Pfam" id="PF01546">
    <property type="entry name" value="Peptidase_M20"/>
    <property type="match status" value="1"/>
</dbReference>
<dbReference type="FunFam" id="3.30.70.360:FF:000001">
    <property type="entry name" value="N-acetyldiaminopimelate deacetylase"/>
    <property type="match status" value="1"/>
</dbReference>